<dbReference type="GO" id="GO:0016787">
    <property type="term" value="F:hydrolase activity"/>
    <property type="evidence" value="ECO:0007669"/>
    <property type="project" value="UniProtKB-KW"/>
</dbReference>
<evidence type="ECO:0000313" key="3">
    <source>
        <dbReference type="EMBL" id="SNR46662.1"/>
    </source>
</evidence>
<dbReference type="Gene3D" id="3.20.20.140">
    <property type="entry name" value="Metal-dependent hydrolases"/>
    <property type="match status" value="1"/>
</dbReference>
<dbReference type="InterPro" id="IPR032465">
    <property type="entry name" value="ACMSD"/>
</dbReference>
<dbReference type="SUPFAM" id="SSF51556">
    <property type="entry name" value="Metallo-dependent hydrolases"/>
    <property type="match status" value="1"/>
</dbReference>
<dbReference type="GO" id="GO:0019748">
    <property type="term" value="P:secondary metabolic process"/>
    <property type="evidence" value="ECO:0007669"/>
    <property type="project" value="TreeGrafter"/>
</dbReference>
<keyword evidence="1" id="KW-0456">Lyase</keyword>
<organism evidence="3 4">
    <name type="scientific">Blastococcus mobilis</name>
    <dbReference type="NCBI Taxonomy" id="1938746"/>
    <lineage>
        <taxon>Bacteria</taxon>
        <taxon>Bacillati</taxon>
        <taxon>Actinomycetota</taxon>
        <taxon>Actinomycetes</taxon>
        <taxon>Geodermatophilales</taxon>
        <taxon>Geodermatophilaceae</taxon>
        <taxon>Blastococcus</taxon>
    </lineage>
</organism>
<dbReference type="PANTHER" id="PTHR21240">
    <property type="entry name" value="2-AMINO-3-CARBOXYLMUCONATE-6-SEMIALDEHYDE DECARBOXYLASE"/>
    <property type="match status" value="1"/>
</dbReference>
<keyword evidence="3" id="KW-0378">Hydrolase</keyword>
<dbReference type="InterPro" id="IPR006680">
    <property type="entry name" value="Amidohydro-rel"/>
</dbReference>
<dbReference type="PANTHER" id="PTHR21240:SF28">
    <property type="entry name" value="ISO-OROTATE DECARBOXYLASE (EUROFUNG)"/>
    <property type="match status" value="1"/>
</dbReference>
<dbReference type="CDD" id="cd01292">
    <property type="entry name" value="metallo-dependent_hydrolases"/>
    <property type="match status" value="1"/>
</dbReference>
<protein>
    <submittedName>
        <fullName evidence="3">Predicted metal-dependent hydrolase, TIM-barrel fold</fullName>
    </submittedName>
</protein>
<feature type="domain" description="Amidohydrolase-related" evidence="2">
    <location>
        <begin position="6"/>
        <end position="330"/>
    </location>
</feature>
<dbReference type="AlphaFoldDB" id="A0A238WJB7"/>
<proteinExistence type="predicted"/>
<dbReference type="GO" id="GO:0016831">
    <property type="term" value="F:carboxy-lyase activity"/>
    <property type="evidence" value="ECO:0007669"/>
    <property type="project" value="InterPro"/>
</dbReference>
<dbReference type="Proteomes" id="UP000198403">
    <property type="component" value="Unassembled WGS sequence"/>
</dbReference>
<dbReference type="RefSeq" id="WP_176445477.1">
    <property type="nucleotide sequence ID" value="NZ_FZNO01000008.1"/>
</dbReference>
<sequence>MTGALIDVHSHVYPPSLVDYLRGRAEAPFIRDLEGGPRFCLFPGDRGVPVTAEFTHLDAKLAFMSDAGITHSVVSPGNPWLDLLPGAESISLAGAVNAELAEMADQAPDRIWAMGLLPNDTVSSAIETLEELAEQPSMVGVMVGTRVCRSPLDAPELEGLWAAAASAGLPIFVHPAAGLAPEATRGFGQALTLALAFPFETTVAVARLVLAGTFERHPDLRVVAAHGGGVLPALAGRLKRALEVEPSADQASVRSMPERAPGLYVDSILFSPSALRLCADVLGTDRVLFGTDHPFPIADARGAAIDLADAVQGEDYERIACRNAIELFGLPLEQPTDLERTSAVAITRGDRA</sequence>
<keyword evidence="4" id="KW-1185">Reference proteome</keyword>
<gene>
    <name evidence="3" type="ORF">SAMN06272737_10891</name>
</gene>
<name>A0A238WJB7_9ACTN</name>
<dbReference type="InterPro" id="IPR032466">
    <property type="entry name" value="Metal_Hydrolase"/>
</dbReference>
<reference evidence="3 4" key="1">
    <citation type="submission" date="2017-06" db="EMBL/GenBank/DDBJ databases">
        <authorList>
            <person name="Kim H.J."/>
            <person name="Triplett B.A."/>
        </authorList>
    </citation>
    <scope>NUCLEOTIDE SEQUENCE [LARGE SCALE GENOMIC DNA]</scope>
    <source>
        <strain evidence="3 4">DSM 44272</strain>
    </source>
</reference>
<dbReference type="EMBL" id="FZNO01000008">
    <property type="protein sequence ID" value="SNR46662.1"/>
    <property type="molecule type" value="Genomic_DNA"/>
</dbReference>
<evidence type="ECO:0000259" key="2">
    <source>
        <dbReference type="Pfam" id="PF04909"/>
    </source>
</evidence>
<accession>A0A238WJB7</accession>
<dbReference type="Pfam" id="PF04909">
    <property type="entry name" value="Amidohydro_2"/>
    <property type="match status" value="1"/>
</dbReference>
<evidence type="ECO:0000256" key="1">
    <source>
        <dbReference type="ARBA" id="ARBA00023239"/>
    </source>
</evidence>
<dbReference type="GO" id="GO:0005829">
    <property type="term" value="C:cytosol"/>
    <property type="evidence" value="ECO:0007669"/>
    <property type="project" value="TreeGrafter"/>
</dbReference>
<evidence type="ECO:0000313" key="4">
    <source>
        <dbReference type="Proteomes" id="UP000198403"/>
    </source>
</evidence>